<evidence type="ECO:0000313" key="9">
    <source>
        <dbReference type="EMBL" id="STY71921.1"/>
    </source>
</evidence>
<feature type="transmembrane region" description="Helical" evidence="7">
    <location>
        <begin position="91"/>
        <end position="111"/>
    </location>
</feature>
<dbReference type="GO" id="GO:0005886">
    <property type="term" value="C:plasma membrane"/>
    <property type="evidence" value="ECO:0007669"/>
    <property type="project" value="UniProtKB-SubCell"/>
</dbReference>
<dbReference type="GO" id="GO:0016740">
    <property type="term" value="F:transferase activity"/>
    <property type="evidence" value="ECO:0007669"/>
    <property type="project" value="UniProtKB-KW"/>
</dbReference>
<keyword evidence="6 7" id="KW-0472">Membrane</keyword>
<evidence type="ECO:0000256" key="3">
    <source>
        <dbReference type="ARBA" id="ARBA00022475"/>
    </source>
</evidence>
<accession>A0A378NU95</accession>
<evidence type="ECO:0000313" key="10">
    <source>
        <dbReference type="Proteomes" id="UP000255234"/>
    </source>
</evidence>
<gene>
    <name evidence="9" type="ORF">NCTC10571_02101</name>
</gene>
<keyword evidence="3" id="KW-1003">Cell membrane</keyword>
<protein>
    <submittedName>
        <fullName evidence="9">Phosphoglycerol transferase and related proteins, alkaline phosphatase superfamily</fullName>
    </submittedName>
</protein>
<feature type="transmembrane region" description="Helical" evidence="7">
    <location>
        <begin position="184"/>
        <end position="206"/>
    </location>
</feature>
<dbReference type="RefSeq" id="WP_115152065.1">
    <property type="nucleotide sequence ID" value="NZ_UGPP01000001.1"/>
</dbReference>
<name>A0A378NU95_9FIRM</name>
<evidence type="ECO:0000256" key="6">
    <source>
        <dbReference type="ARBA" id="ARBA00023136"/>
    </source>
</evidence>
<feature type="domain" description="Sulfatase N-terminal" evidence="8">
    <location>
        <begin position="291"/>
        <end position="572"/>
    </location>
</feature>
<proteinExistence type="predicted"/>
<comment type="pathway">
    <text evidence="2">Cell wall biogenesis; lipoteichoic acid biosynthesis.</text>
</comment>
<evidence type="ECO:0000256" key="5">
    <source>
        <dbReference type="ARBA" id="ARBA00022989"/>
    </source>
</evidence>
<evidence type="ECO:0000256" key="2">
    <source>
        <dbReference type="ARBA" id="ARBA00004936"/>
    </source>
</evidence>
<evidence type="ECO:0000256" key="1">
    <source>
        <dbReference type="ARBA" id="ARBA00004651"/>
    </source>
</evidence>
<organism evidence="9 10">
    <name type="scientific">Megamonas hypermegale</name>
    <dbReference type="NCBI Taxonomy" id="158847"/>
    <lineage>
        <taxon>Bacteria</taxon>
        <taxon>Bacillati</taxon>
        <taxon>Bacillota</taxon>
        <taxon>Negativicutes</taxon>
        <taxon>Selenomonadales</taxon>
        <taxon>Selenomonadaceae</taxon>
        <taxon>Megamonas</taxon>
    </lineage>
</organism>
<keyword evidence="9" id="KW-0808">Transferase</keyword>
<dbReference type="PANTHER" id="PTHR47371:SF3">
    <property type="entry name" value="PHOSPHOGLYCEROL TRANSFERASE I"/>
    <property type="match status" value="1"/>
</dbReference>
<reference evidence="9 10" key="1">
    <citation type="submission" date="2018-06" db="EMBL/GenBank/DDBJ databases">
        <authorList>
            <consortium name="Pathogen Informatics"/>
            <person name="Doyle S."/>
        </authorList>
    </citation>
    <scope>NUCLEOTIDE SEQUENCE [LARGE SCALE GENOMIC DNA]</scope>
    <source>
        <strain evidence="9 10">NCTC10571</strain>
    </source>
</reference>
<keyword evidence="5 7" id="KW-1133">Transmembrane helix</keyword>
<dbReference type="EMBL" id="UGPP01000001">
    <property type="protein sequence ID" value="STY71921.1"/>
    <property type="molecule type" value="Genomic_DNA"/>
</dbReference>
<sequence length="656" mass="74446">MLNKILLGLNKNLTKIIKTFIFFWLLLCVYRLIFIWGMSEYLSADSGHNLILTAIYSGAKLSLQTAGGLTLCMLIGFIAETIWHRLKYFRYICSFVILFITTLLFVARFPFYQQFHSGFNQMLFTAMHEDLYALFISLVEEFQLPLKLLLVIVLVAILNYAFNKFLAYSFKVKRWQILPEKIKTVSLLMCVYVLGTLSLYGGGWSWKSGVNWENAGITNDTFLNESILDDYQAIYRAYANQMRMEACNGLSFSAQNVRNLAKSLTNKDGGNDLSIYLAKEATGAKIEKPKHIFVIVSESYANWPLLDKYSNLHIADNMKKIIAEDDTIYTSHMLPSGSSTVGALMTMVTGMANSNLYLTTMPEALANPYITATAPQMKNLGYETSFWYAGPATWENIQEFTLAQGFDNFYSRGNIDPNATGSVWGADDEYLYDAIFKQIDDNKMTFSVILNTSNHSPFNIDLEKEGFDASKVIEGLPDKEKNNQELIKELGHFWYADKMASDFINKVKAKYPDSLFIFVGDHADRYNIDKVPTMYERYSVPLIITGKGIQKDLLPEDMAGSQIDIMPTVIDLIAPEGFTYYSVGKSLSENKLGQSYAFWITADAIGNTDDLVEKPQYFNREVLPDRTVLENYINGVRAISWWLGKYGTIIDEALLQ</sequence>
<dbReference type="CDD" id="cd16015">
    <property type="entry name" value="LTA_synthase"/>
    <property type="match status" value="1"/>
</dbReference>
<dbReference type="Pfam" id="PF00884">
    <property type="entry name" value="Sulfatase"/>
    <property type="match status" value="1"/>
</dbReference>
<dbReference type="Proteomes" id="UP000255234">
    <property type="component" value="Unassembled WGS sequence"/>
</dbReference>
<dbReference type="AlphaFoldDB" id="A0A378NU95"/>
<feature type="transmembrane region" description="Helical" evidence="7">
    <location>
        <begin position="144"/>
        <end position="163"/>
    </location>
</feature>
<evidence type="ECO:0000256" key="7">
    <source>
        <dbReference type="SAM" id="Phobius"/>
    </source>
</evidence>
<keyword evidence="4 7" id="KW-0812">Transmembrane</keyword>
<dbReference type="InterPro" id="IPR017850">
    <property type="entry name" value="Alkaline_phosphatase_core_sf"/>
</dbReference>
<dbReference type="SUPFAM" id="SSF53649">
    <property type="entry name" value="Alkaline phosphatase-like"/>
    <property type="match status" value="1"/>
</dbReference>
<dbReference type="InterPro" id="IPR050448">
    <property type="entry name" value="OpgB/LTA_synthase_biosynth"/>
</dbReference>
<feature type="transmembrane region" description="Helical" evidence="7">
    <location>
        <begin position="20"/>
        <end position="39"/>
    </location>
</feature>
<dbReference type="InterPro" id="IPR000917">
    <property type="entry name" value="Sulfatase_N"/>
</dbReference>
<evidence type="ECO:0000256" key="4">
    <source>
        <dbReference type="ARBA" id="ARBA00022692"/>
    </source>
</evidence>
<evidence type="ECO:0000259" key="8">
    <source>
        <dbReference type="Pfam" id="PF00884"/>
    </source>
</evidence>
<comment type="subcellular location">
    <subcellularLocation>
        <location evidence="1">Cell membrane</location>
        <topology evidence="1">Multi-pass membrane protein</topology>
    </subcellularLocation>
</comment>
<dbReference type="Gene3D" id="3.40.720.10">
    <property type="entry name" value="Alkaline Phosphatase, subunit A"/>
    <property type="match status" value="1"/>
</dbReference>
<feature type="transmembrane region" description="Helical" evidence="7">
    <location>
        <begin position="59"/>
        <end position="79"/>
    </location>
</feature>
<dbReference type="PANTHER" id="PTHR47371">
    <property type="entry name" value="LIPOTEICHOIC ACID SYNTHASE"/>
    <property type="match status" value="1"/>
</dbReference>